<dbReference type="Gene3D" id="1.10.10.60">
    <property type="entry name" value="Homeodomain-like"/>
    <property type="match status" value="1"/>
</dbReference>
<dbReference type="SUPFAM" id="SSF46689">
    <property type="entry name" value="Homeodomain-like"/>
    <property type="match status" value="1"/>
</dbReference>
<accession>A0ABY6NZD3</accession>
<dbReference type="PANTHER" id="PTHR30055:SF234">
    <property type="entry name" value="HTH-TYPE TRANSCRIPTIONAL REGULATOR BETI"/>
    <property type="match status" value="1"/>
</dbReference>
<feature type="domain" description="HTH tetR-type" evidence="6">
    <location>
        <begin position="25"/>
        <end position="85"/>
    </location>
</feature>
<dbReference type="InterPro" id="IPR009057">
    <property type="entry name" value="Homeodomain-like_sf"/>
</dbReference>
<protein>
    <submittedName>
        <fullName evidence="7">TetR family transcriptional regulator</fullName>
    </submittedName>
</protein>
<gene>
    <name evidence="7" type="ORF">RHODO2019_16925</name>
</gene>
<keyword evidence="8" id="KW-1185">Reference proteome</keyword>
<evidence type="ECO:0000313" key="8">
    <source>
        <dbReference type="Proteomes" id="UP001164965"/>
    </source>
</evidence>
<feature type="compositionally biased region" description="Basic and acidic residues" evidence="5">
    <location>
        <begin position="10"/>
        <end position="19"/>
    </location>
</feature>
<dbReference type="PANTHER" id="PTHR30055">
    <property type="entry name" value="HTH-TYPE TRANSCRIPTIONAL REGULATOR RUTR"/>
    <property type="match status" value="1"/>
</dbReference>
<dbReference type="Pfam" id="PF00440">
    <property type="entry name" value="TetR_N"/>
    <property type="match status" value="1"/>
</dbReference>
<organism evidence="7 8">
    <name type="scientific">Rhodococcus antarcticus</name>
    <dbReference type="NCBI Taxonomy" id="2987751"/>
    <lineage>
        <taxon>Bacteria</taxon>
        <taxon>Bacillati</taxon>
        <taxon>Actinomycetota</taxon>
        <taxon>Actinomycetes</taxon>
        <taxon>Mycobacteriales</taxon>
        <taxon>Nocardiaceae</taxon>
        <taxon>Rhodococcus</taxon>
    </lineage>
</organism>
<dbReference type="InterPro" id="IPR050109">
    <property type="entry name" value="HTH-type_TetR-like_transc_reg"/>
</dbReference>
<evidence type="ECO:0000256" key="5">
    <source>
        <dbReference type="SAM" id="MobiDB-lite"/>
    </source>
</evidence>
<evidence type="ECO:0000256" key="2">
    <source>
        <dbReference type="ARBA" id="ARBA00023125"/>
    </source>
</evidence>
<reference evidence="7" key="1">
    <citation type="submission" date="2022-10" db="EMBL/GenBank/DDBJ databases">
        <title>Rhodococcus sp.75.</title>
        <authorList>
            <person name="Sun M."/>
        </authorList>
    </citation>
    <scope>NUCLEOTIDE SEQUENCE</scope>
    <source>
        <strain evidence="7">75</strain>
    </source>
</reference>
<evidence type="ECO:0000256" key="4">
    <source>
        <dbReference type="PROSITE-ProRule" id="PRU00335"/>
    </source>
</evidence>
<keyword evidence="1" id="KW-0805">Transcription regulation</keyword>
<evidence type="ECO:0000259" key="6">
    <source>
        <dbReference type="PROSITE" id="PS50977"/>
    </source>
</evidence>
<proteinExistence type="predicted"/>
<dbReference type="PROSITE" id="PS50977">
    <property type="entry name" value="HTH_TETR_2"/>
    <property type="match status" value="1"/>
</dbReference>
<evidence type="ECO:0000256" key="1">
    <source>
        <dbReference type="ARBA" id="ARBA00023015"/>
    </source>
</evidence>
<name>A0ABY6NZD3_9NOCA</name>
<keyword evidence="3" id="KW-0804">Transcription</keyword>
<dbReference type="RefSeq" id="WP_265382873.1">
    <property type="nucleotide sequence ID" value="NZ_CP110615.1"/>
</dbReference>
<dbReference type="Proteomes" id="UP001164965">
    <property type="component" value="Chromosome"/>
</dbReference>
<dbReference type="InterPro" id="IPR036271">
    <property type="entry name" value="Tet_transcr_reg_TetR-rel_C_sf"/>
</dbReference>
<keyword evidence="2 4" id="KW-0238">DNA-binding</keyword>
<dbReference type="Gene3D" id="1.10.357.10">
    <property type="entry name" value="Tetracycline Repressor, domain 2"/>
    <property type="match status" value="1"/>
</dbReference>
<dbReference type="SUPFAM" id="SSF48498">
    <property type="entry name" value="Tetracyclin repressor-like, C-terminal domain"/>
    <property type="match status" value="1"/>
</dbReference>
<feature type="DNA-binding region" description="H-T-H motif" evidence="4">
    <location>
        <begin position="48"/>
        <end position="67"/>
    </location>
</feature>
<evidence type="ECO:0000256" key="3">
    <source>
        <dbReference type="ARBA" id="ARBA00023163"/>
    </source>
</evidence>
<sequence>MSEQVNAPSGDRRRYDSSTRRGAAAANRQRILVAARELFLARGYRATTVAAIARRAAVSSDTVYAAVGRKPELFRELVETALSGGPSPVPGRDRDYAVTMRAAPTLAAKLAVYAAAVTAIQARLAPLFLVLREAAAGEEDLAVLWREVSERRARNMRELAGDLATTGTLRADLSLEDVADVIWSMNSSEYYALLVLDRGWTPDRFRTWLIDAWLRLLTG</sequence>
<evidence type="ECO:0000313" key="7">
    <source>
        <dbReference type="EMBL" id="UZJ24767.1"/>
    </source>
</evidence>
<feature type="region of interest" description="Disordered" evidence="5">
    <location>
        <begin position="1"/>
        <end position="22"/>
    </location>
</feature>
<dbReference type="PRINTS" id="PR00455">
    <property type="entry name" value="HTHTETR"/>
</dbReference>
<dbReference type="InterPro" id="IPR001647">
    <property type="entry name" value="HTH_TetR"/>
</dbReference>
<dbReference type="EMBL" id="CP110615">
    <property type="protein sequence ID" value="UZJ24767.1"/>
    <property type="molecule type" value="Genomic_DNA"/>
</dbReference>